<dbReference type="InterPro" id="IPR011234">
    <property type="entry name" value="Fumarylacetoacetase-like_C"/>
</dbReference>
<sequence length="299" mass="33106">MSGSWCVGMRLVRFDDDRLGLLNDGSIVDVTDRLGLRTNDPLKEYCRNSLDAREYEDEEPDYDLEEVAIESPVRRPGKVIAAPLNYEKHVEEALADKDIVTDEWFTIEDKGYFLKAPSSVAGPEDGIELPFNDRRVDHEIELGFVIGSDIKDIDAEDVWDEILGYTILLDVSVRGDQDRSNRKSYDTFTIIGPCVATPDEVEDPHDLEMELQLNGETRQQENTGGMIYSCADVVEYASIGTTIEAGDVVTTGTPAGVSAITGGDVIDAEIENVGSMTVEVSERDVAFQDINVQKSQQDN</sequence>
<keyword evidence="4" id="KW-1185">Reference proteome</keyword>
<keyword evidence="3" id="KW-0413">Isomerase</keyword>
<evidence type="ECO:0000313" key="3">
    <source>
        <dbReference type="EMBL" id="EMA37284.1"/>
    </source>
</evidence>
<reference evidence="3 4" key="1">
    <citation type="journal article" date="2014" name="PLoS Genet.">
        <title>Phylogenetically driven sequencing of extremely halophilic archaea reveals strategies for static and dynamic osmo-response.</title>
        <authorList>
            <person name="Becker E.A."/>
            <person name="Seitzer P.M."/>
            <person name="Tritt A."/>
            <person name="Larsen D."/>
            <person name="Krusor M."/>
            <person name="Yao A.I."/>
            <person name="Wu D."/>
            <person name="Madern D."/>
            <person name="Eisen J.A."/>
            <person name="Darling A.E."/>
            <person name="Facciotti M.T."/>
        </authorList>
    </citation>
    <scope>NUCLEOTIDE SEQUENCE [LARGE SCALE GENOMIC DNA]</scope>
    <source>
        <strain evidence="3 4">100A6</strain>
    </source>
</reference>
<accession>M0LY41</accession>
<dbReference type="GO" id="GO:0016853">
    <property type="term" value="F:isomerase activity"/>
    <property type="evidence" value="ECO:0007669"/>
    <property type="project" value="UniProtKB-KW"/>
</dbReference>
<evidence type="ECO:0000313" key="4">
    <source>
        <dbReference type="Proteomes" id="UP000011566"/>
    </source>
</evidence>
<name>M0LY41_9EURY</name>
<dbReference type="Gene3D" id="3.90.850.10">
    <property type="entry name" value="Fumarylacetoacetase-like, C-terminal domain"/>
    <property type="match status" value="1"/>
</dbReference>
<gene>
    <name evidence="3" type="ORF">C447_12972</name>
</gene>
<feature type="domain" description="Fumarylacetoacetase-like C-terminal" evidence="2">
    <location>
        <begin position="78"/>
        <end position="280"/>
    </location>
</feature>
<dbReference type="PATRIC" id="fig|1132509.6.peg.3003"/>
<dbReference type="InterPro" id="IPR036663">
    <property type="entry name" value="Fumarylacetoacetase_C_sf"/>
</dbReference>
<protein>
    <submittedName>
        <fullName evidence="3">2-hydroxyhepta-2,4-diene-1,7-dioate isomerase</fullName>
    </submittedName>
</protein>
<organism evidence="3 4">
    <name type="scientific">Halococcus hamelinensis 100A6</name>
    <dbReference type="NCBI Taxonomy" id="1132509"/>
    <lineage>
        <taxon>Archaea</taxon>
        <taxon>Methanobacteriati</taxon>
        <taxon>Methanobacteriota</taxon>
        <taxon>Stenosarchaea group</taxon>
        <taxon>Halobacteria</taxon>
        <taxon>Halobacteriales</taxon>
        <taxon>Halococcaceae</taxon>
        <taxon>Halococcus</taxon>
    </lineage>
</organism>
<evidence type="ECO:0000259" key="2">
    <source>
        <dbReference type="Pfam" id="PF01557"/>
    </source>
</evidence>
<dbReference type="GO" id="GO:0046872">
    <property type="term" value="F:metal ion binding"/>
    <property type="evidence" value="ECO:0007669"/>
    <property type="project" value="UniProtKB-KW"/>
</dbReference>
<dbReference type="AlphaFoldDB" id="M0LY41"/>
<dbReference type="EMBL" id="AOMB01000035">
    <property type="protein sequence ID" value="EMA37284.1"/>
    <property type="molecule type" value="Genomic_DNA"/>
</dbReference>
<dbReference type="Proteomes" id="UP000011566">
    <property type="component" value="Unassembled WGS sequence"/>
</dbReference>
<keyword evidence="1" id="KW-0479">Metal-binding</keyword>
<dbReference type="PANTHER" id="PTHR11820:SF7">
    <property type="entry name" value="ACYLPYRUVASE FAHD1, MITOCHONDRIAL"/>
    <property type="match status" value="1"/>
</dbReference>
<dbReference type="eggNOG" id="arCOG00235">
    <property type="taxonomic scope" value="Archaea"/>
</dbReference>
<dbReference type="GO" id="GO:0018773">
    <property type="term" value="F:acetylpyruvate hydrolase activity"/>
    <property type="evidence" value="ECO:0007669"/>
    <property type="project" value="TreeGrafter"/>
</dbReference>
<comment type="caution">
    <text evidence="3">The sequence shown here is derived from an EMBL/GenBank/DDBJ whole genome shotgun (WGS) entry which is preliminary data.</text>
</comment>
<proteinExistence type="predicted"/>
<dbReference type="Pfam" id="PF01557">
    <property type="entry name" value="FAA_hydrolase"/>
    <property type="match status" value="1"/>
</dbReference>
<evidence type="ECO:0000256" key="1">
    <source>
        <dbReference type="ARBA" id="ARBA00022723"/>
    </source>
</evidence>
<dbReference type="PANTHER" id="PTHR11820">
    <property type="entry name" value="ACYLPYRUVASE"/>
    <property type="match status" value="1"/>
</dbReference>
<dbReference type="OrthoDB" id="6242at2157"/>
<dbReference type="SUPFAM" id="SSF56529">
    <property type="entry name" value="FAH"/>
    <property type="match status" value="1"/>
</dbReference>